<dbReference type="OrthoDB" id="165352at2759"/>
<evidence type="ECO:0000256" key="3">
    <source>
        <dbReference type="ARBA" id="ARBA00022448"/>
    </source>
</evidence>
<dbReference type="PANTHER" id="PTHR46494">
    <property type="entry name" value="CORA FAMILY METAL ION TRANSPORTER (EUROFUNG)"/>
    <property type="match status" value="1"/>
</dbReference>
<feature type="region of interest" description="Disordered" evidence="12">
    <location>
        <begin position="80"/>
        <end position="99"/>
    </location>
</feature>
<dbReference type="SUPFAM" id="SSF144083">
    <property type="entry name" value="Magnesium transport protein CorA, transmembrane region"/>
    <property type="match status" value="1"/>
</dbReference>
<evidence type="ECO:0000256" key="12">
    <source>
        <dbReference type="SAM" id="MobiDB-lite"/>
    </source>
</evidence>
<dbReference type="PANTHER" id="PTHR46494:SF1">
    <property type="entry name" value="CORA FAMILY METAL ION TRANSPORTER (EUROFUNG)"/>
    <property type="match status" value="1"/>
</dbReference>
<reference evidence="14" key="1">
    <citation type="journal article" date="2020" name="bioRxiv">
        <title>Comparative genomics of Chlamydomonas.</title>
        <authorList>
            <person name="Craig R.J."/>
            <person name="Hasan A.R."/>
            <person name="Ness R.W."/>
            <person name="Keightley P.D."/>
        </authorList>
    </citation>
    <scope>NUCLEOTIDE SEQUENCE</scope>
    <source>
        <strain evidence="14">CCAP 11/70</strain>
    </source>
</reference>
<protein>
    <submittedName>
        <fullName evidence="14">Uncharacterized protein</fullName>
    </submittedName>
</protein>
<name>A0A835XUG5_9CHLO</name>
<keyword evidence="7 13" id="KW-1133">Transmembrane helix</keyword>
<dbReference type="GO" id="GO:0050897">
    <property type="term" value="F:cobalt ion binding"/>
    <property type="evidence" value="ECO:0007669"/>
    <property type="project" value="TreeGrafter"/>
</dbReference>
<proteinExistence type="inferred from homology"/>
<feature type="region of interest" description="Disordered" evidence="12">
    <location>
        <begin position="291"/>
        <end position="313"/>
    </location>
</feature>
<dbReference type="GO" id="GO:0015095">
    <property type="term" value="F:magnesium ion transmembrane transporter activity"/>
    <property type="evidence" value="ECO:0007669"/>
    <property type="project" value="TreeGrafter"/>
</dbReference>
<evidence type="ECO:0000256" key="4">
    <source>
        <dbReference type="ARBA" id="ARBA00022475"/>
    </source>
</evidence>
<dbReference type="FunFam" id="1.20.58.340:FF:000004">
    <property type="entry name" value="Magnesium transport protein CorA"/>
    <property type="match status" value="1"/>
</dbReference>
<evidence type="ECO:0000256" key="6">
    <source>
        <dbReference type="ARBA" id="ARBA00022842"/>
    </source>
</evidence>
<evidence type="ECO:0000256" key="7">
    <source>
        <dbReference type="ARBA" id="ARBA00022989"/>
    </source>
</evidence>
<dbReference type="Gene3D" id="1.20.58.340">
    <property type="entry name" value="Magnesium transport protein CorA, transmembrane region"/>
    <property type="match status" value="2"/>
</dbReference>
<comment type="similarity">
    <text evidence="2">Belongs to the CorA metal ion transporter (MIT) (TC 1.A.35) family.</text>
</comment>
<evidence type="ECO:0000256" key="1">
    <source>
        <dbReference type="ARBA" id="ARBA00004651"/>
    </source>
</evidence>
<dbReference type="Gene3D" id="3.30.460.20">
    <property type="entry name" value="CorA soluble domain-like"/>
    <property type="match status" value="1"/>
</dbReference>
<evidence type="ECO:0000256" key="5">
    <source>
        <dbReference type="ARBA" id="ARBA00022692"/>
    </source>
</evidence>
<dbReference type="SUPFAM" id="SSF143865">
    <property type="entry name" value="CorA soluble domain-like"/>
    <property type="match status" value="1"/>
</dbReference>
<dbReference type="GO" id="GO:0015087">
    <property type="term" value="F:cobalt ion transmembrane transporter activity"/>
    <property type="evidence" value="ECO:0007669"/>
    <property type="project" value="TreeGrafter"/>
</dbReference>
<evidence type="ECO:0000313" key="14">
    <source>
        <dbReference type="EMBL" id="KAG2489960.1"/>
    </source>
</evidence>
<evidence type="ECO:0000256" key="11">
    <source>
        <dbReference type="ARBA" id="ARBA00045497"/>
    </source>
</evidence>
<keyword evidence="5 13" id="KW-0812">Transmembrane</keyword>
<evidence type="ECO:0000256" key="2">
    <source>
        <dbReference type="ARBA" id="ARBA00009765"/>
    </source>
</evidence>
<dbReference type="AlphaFoldDB" id="A0A835XUG5"/>
<keyword evidence="15" id="KW-1185">Reference proteome</keyword>
<dbReference type="GO" id="GO:0005886">
    <property type="term" value="C:plasma membrane"/>
    <property type="evidence" value="ECO:0007669"/>
    <property type="project" value="UniProtKB-SubCell"/>
</dbReference>
<evidence type="ECO:0000256" key="9">
    <source>
        <dbReference type="ARBA" id="ARBA00023136"/>
    </source>
</evidence>
<dbReference type="EMBL" id="JAEHOE010000067">
    <property type="protein sequence ID" value="KAG2489960.1"/>
    <property type="molecule type" value="Genomic_DNA"/>
</dbReference>
<keyword evidence="3" id="KW-0813">Transport</keyword>
<accession>A0A835XUG5</accession>
<dbReference type="InterPro" id="IPR002523">
    <property type="entry name" value="MgTranspt_CorA/ZnTranspt_ZntB"/>
</dbReference>
<organism evidence="14 15">
    <name type="scientific">Edaphochlamys debaryana</name>
    <dbReference type="NCBI Taxonomy" id="47281"/>
    <lineage>
        <taxon>Eukaryota</taxon>
        <taxon>Viridiplantae</taxon>
        <taxon>Chlorophyta</taxon>
        <taxon>core chlorophytes</taxon>
        <taxon>Chlorophyceae</taxon>
        <taxon>CS clade</taxon>
        <taxon>Chlamydomonadales</taxon>
        <taxon>Chlamydomonadales incertae sedis</taxon>
        <taxon>Edaphochlamys</taxon>
    </lineage>
</organism>
<evidence type="ECO:0000313" key="15">
    <source>
        <dbReference type="Proteomes" id="UP000612055"/>
    </source>
</evidence>
<comment type="subcellular location">
    <subcellularLocation>
        <location evidence="1">Cell membrane</location>
        <topology evidence="1">Multi-pass membrane protein</topology>
    </subcellularLocation>
</comment>
<feature type="transmembrane region" description="Helical" evidence="13">
    <location>
        <begin position="676"/>
        <end position="695"/>
    </location>
</feature>
<feature type="transmembrane region" description="Helical" evidence="13">
    <location>
        <begin position="707"/>
        <end position="728"/>
    </location>
</feature>
<comment type="function">
    <text evidence="11">Mediates influx of magnesium ions. Alternates between open and closed states. Activated by low cytoplasmic Mg(2+) levels. Inactive when cytoplasmic Mg(2+) levels are high.</text>
</comment>
<keyword evidence="9 13" id="KW-0472">Membrane</keyword>
<dbReference type="InterPro" id="IPR045861">
    <property type="entry name" value="CorA_cytoplasmic_dom"/>
</dbReference>
<keyword evidence="8" id="KW-0406">Ion transport</keyword>
<evidence type="ECO:0000256" key="8">
    <source>
        <dbReference type="ARBA" id="ARBA00023065"/>
    </source>
</evidence>
<comment type="caution">
    <text evidence="14">The sequence shown here is derived from an EMBL/GenBank/DDBJ whole genome shotgun (WGS) entry which is preliminary data.</text>
</comment>
<dbReference type="Proteomes" id="UP000612055">
    <property type="component" value="Unassembled WGS sequence"/>
</dbReference>
<dbReference type="InterPro" id="IPR045863">
    <property type="entry name" value="CorA_TM1_TM2"/>
</dbReference>
<feature type="compositionally biased region" description="Basic and acidic residues" evidence="12">
    <location>
        <begin position="298"/>
        <end position="308"/>
    </location>
</feature>
<keyword evidence="4" id="KW-1003">Cell membrane</keyword>
<evidence type="ECO:0000256" key="13">
    <source>
        <dbReference type="SAM" id="Phobius"/>
    </source>
</evidence>
<sequence>MTSFGKGGFLSGLMGPGAGASAPDAGPPGDSERAALLQHHRSSSLASVHEDADALPAIDPTISAFSATAMEPAPGALRRRFMSHDGAGGGAAAGSSGEFSDSPTFALHRRLSSSGQSASNGHGLAGTAVSRWQLSAQRVMQANRLLHPIEEAIERHEPGAAPGIDPRRSQYQHLAAKWCLPVSVTMVDYDCRDVYIKSEEGAGGLADFLRQPRPRGSRVRWIHVDGLNWEVIQMLALAYDLHPLALEDTVHVPQRIKADFYDSCLYVSLIYLYLAAGSMDPIDPAPVARTARMPETPRASRDGSDSDFSRPYMPRTISSARRADAEAAAAAIAAAARLEAAASGLSDIERAGSSGTKIAVQRTASNYPGPSHYPLPLQRGSVTLGSNQGLPTAAAAAEAVAAAAAAATPGLGTATPAAAWQSIAAARTGAHRGRAIHVSAQQVSLFLLRGEHQNTLITIFQSDGAAVTGPILAQLKEPRTLVREAEDASFLANLVIDTLVDHIFPVVGAYTEQLQQYEAEIMGGKIPSAASTRELHAMQRDLRRIDRTIAPLQAVVSNIVNRDSTRLGEVREAGGGGAGGGGVGGLAGAGDSFVSAAAIPLSPIAVPLSPAPSASVSGGAAAPFLSRLTRTYLGDVRDHVSTICEDLMSLSAECGDLIGLIFNLTTHQQSQSTQTLAVVSTIFLPITFLAGVYGMNFDDLPELHWAYGYGYFWTTSFLIVVVFVLAMWRAGMLS</sequence>
<dbReference type="Pfam" id="PF01544">
    <property type="entry name" value="CorA"/>
    <property type="match status" value="1"/>
</dbReference>
<dbReference type="GO" id="GO:0000287">
    <property type="term" value="F:magnesium ion binding"/>
    <property type="evidence" value="ECO:0007669"/>
    <property type="project" value="TreeGrafter"/>
</dbReference>
<keyword evidence="6" id="KW-0460">Magnesium</keyword>
<comment type="catalytic activity">
    <reaction evidence="10">
        <text>Mg(2+)(in) = Mg(2+)(out)</text>
        <dbReference type="Rhea" id="RHEA:29827"/>
        <dbReference type="ChEBI" id="CHEBI:18420"/>
    </reaction>
</comment>
<gene>
    <name evidence="14" type="ORF">HYH03_011590</name>
</gene>
<evidence type="ECO:0000256" key="10">
    <source>
        <dbReference type="ARBA" id="ARBA00034269"/>
    </source>
</evidence>